<organism evidence="6 7">
    <name type="scientific">Cellvibrio japonicus (strain Ueda107)</name>
    <name type="common">Pseudomonas fluorescens subsp. cellulosa</name>
    <dbReference type="NCBI Taxonomy" id="498211"/>
    <lineage>
        <taxon>Bacteria</taxon>
        <taxon>Pseudomonadati</taxon>
        <taxon>Pseudomonadota</taxon>
        <taxon>Gammaproteobacteria</taxon>
        <taxon>Cellvibrionales</taxon>
        <taxon>Cellvibrionaceae</taxon>
        <taxon>Cellvibrio</taxon>
    </lineage>
</organism>
<dbReference type="Gene3D" id="3.30.70.270">
    <property type="match status" value="1"/>
</dbReference>
<dbReference type="STRING" id="498211.CJA_2849"/>
<dbReference type="InterPro" id="IPR013783">
    <property type="entry name" value="Ig-like_fold"/>
</dbReference>
<dbReference type="NCBIfam" id="TIGR00254">
    <property type="entry name" value="GGDEF"/>
    <property type="match status" value="1"/>
</dbReference>
<dbReference type="InterPro" id="IPR000160">
    <property type="entry name" value="GGDEF_dom"/>
</dbReference>
<keyword evidence="3" id="KW-0175">Coiled coil</keyword>
<feature type="coiled-coil region" evidence="3">
    <location>
        <begin position="832"/>
        <end position="859"/>
    </location>
</feature>
<comment type="cofactor">
    <cofactor evidence="1">
        <name>Mg(2+)</name>
        <dbReference type="ChEBI" id="CHEBI:18420"/>
    </cofactor>
</comment>
<dbReference type="PROSITE" id="PS50887">
    <property type="entry name" value="GGDEF"/>
    <property type="match status" value="1"/>
</dbReference>
<evidence type="ECO:0000313" key="7">
    <source>
        <dbReference type="Proteomes" id="UP000001036"/>
    </source>
</evidence>
<dbReference type="InterPro" id="IPR029787">
    <property type="entry name" value="Nucleotide_cyclase"/>
</dbReference>
<keyword evidence="4" id="KW-1133">Transmembrane helix</keyword>
<dbReference type="InterPro" id="IPR015943">
    <property type="entry name" value="WD40/YVTN_repeat-like_dom_sf"/>
</dbReference>
<dbReference type="SUPFAM" id="SSF63829">
    <property type="entry name" value="Calcium-dependent phosphotriesterase"/>
    <property type="match status" value="3"/>
</dbReference>
<dbReference type="GO" id="GO:0000155">
    <property type="term" value="F:phosphorelay sensor kinase activity"/>
    <property type="evidence" value="ECO:0007669"/>
    <property type="project" value="TreeGrafter"/>
</dbReference>
<dbReference type="SMART" id="SM00267">
    <property type="entry name" value="GGDEF"/>
    <property type="match status" value="1"/>
</dbReference>
<keyword evidence="7" id="KW-1185">Reference proteome</keyword>
<keyword evidence="4" id="KW-0812">Transmembrane</keyword>
<keyword evidence="4" id="KW-0472">Membrane</keyword>
<dbReference type="FunFam" id="2.60.40.10:FF:000791">
    <property type="entry name" value="Two-component system sensor histidine kinase/response regulator"/>
    <property type="match status" value="1"/>
</dbReference>
<dbReference type="HOGENOM" id="CLU_000445_28_4_6"/>
<evidence type="ECO:0000256" key="3">
    <source>
        <dbReference type="SAM" id="Coils"/>
    </source>
</evidence>
<dbReference type="AlphaFoldDB" id="B3PC36"/>
<keyword evidence="6" id="KW-0418">Kinase</keyword>
<evidence type="ECO:0000313" key="6">
    <source>
        <dbReference type="EMBL" id="ACE83843.1"/>
    </source>
</evidence>
<keyword evidence="6" id="KW-0808">Transferase</keyword>
<accession>B3PC36</accession>
<feature type="transmembrane region" description="Helical" evidence="4">
    <location>
        <begin position="809"/>
        <end position="826"/>
    </location>
</feature>
<dbReference type="PANTHER" id="PTHR43547">
    <property type="entry name" value="TWO-COMPONENT HISTIDINE KINASE"/>
    <property type="match status" value="1"/>
</dbReference>
<dbReference type="Proteomes" id="UP000001036">
    <property type="component" value="Chromosome"/>
</dbReference>
<sequence>MIVILLWLWVCPLWARPLADEVHLAFRHVLPDQVATIGYINAMAQDSQGFMWFGGASGLARYDGYNLKIYHREEGRPGSLSNNYINDLLLASDGSLWVATRSGLDRYDARSDRFEHFQLVEGDPRGAAGSDITSMAEDAQGNFWVSSRAGLAYFYPVSGQFDYHPEALPTSEGSSIIWRVVLDHQGTLWLGYQVHGVGHYDPVARQLRHYPAAAPGTQAVNPPEAERYFPGPSFADVRELYVDRHNTLWVGTYGGGLNRYRRDQDDFERLVHDTTEKGAIVWAIREDHQGNLWVGDGSAVYQRPRDSDRFYRFTHQENLPTSLGNYVVNRLFVDRLGDIWVGFFPAGVDRVDRQASVFRNYSHSAADPNSVADGGVLSAFEDPKGNLWVGAGYGLSYYDRQQGLFTLYRHDPANPNSLSGNTVLSVVQDSRNQLWLGVWSGGLNRLDLATGRFHHYLPSAENPTAIRGREPWSVIEDSRGDIWVATELGLNQYQRRSDSFRYYLPSPEQMDGDGTLYARVVYEDKRGNIWLGSIRGLFLLDREKGTFTRYAHNPQDPTSLSANFVFALYEDDQGNFWVGTDGGGLNLMDRDKGTFIAYTSQHGLADNVVAGIVADRQDNLWLGTQRGLSRFDRRTGRFTNYDKRHGLNDNLFNRNTPVNTRTGDLFFGNSRGFTLFNPAELHLNTQVPQVVITELQIFNQPVAVGAEDSPLRQTIGYTDQLTLSHRDSVFSLEFAALSYQLPDNNQYAYRLQGFDANWHRVGNKRSATYTNLDPGLYVFEVKAANSDGLWNETPTRLQIRVLPPWWKTWWAYCVYVLAIALILYWFNHVQRLKLFNEGLRQSQRELEEAYRKLEAASLSDPLTGLKNRRFLSQFIAADVAMAERAYQNWLADRATGVEGPAPTDADLIFMLLDMDHFKSVNDNHGHGAGDKVLEQLSRLLETAVRESDYLVRWGGEEFLIVVRFANRTEAPEMAERIRQAVANYEFKPGDGQVLRRSCSMGFACYPFYPEAPTALRWEQVVDTADRALYAAKKSGRNRVVGLMAGNRPAQTFSPSMREDIGELINAGTLQVSGAEAGAPLVW</sequence>
<dbReference type="InterPro" id="IPR043128">
    <property type="entry name" value="Rev_trsase/Diguanyl_cyclase"/>
</dbReference>
<name>B3PC36_CELJU</name>
<protein>
    <submittedName>
        <fullName evidence="6">Two-component system sensor histidine kinase/response regulator, hybrid (One-component system)</fullName>
    </submittedName>
</protein>
<dbReference type="eggNOG" id="COG3292">
    <property type="taxonomic scope" value="Bacteria"/>
</dbReference>
<evidence type="ECO:0000256" key="1">
    <source>
        <dbReference type="ARBA" id="ARBA00001946"/>
    </source>
</evidence>
<dbReference type="eggNOG" id="COG3706">
    <property type="taxonomic scope" value="Bacteria"/>
</dbReference>
<dbReference type="Gene3D" id="2.60.40.10">
    <property type="entry name" value="Immunoglobulins"/>
    <property type="match status" value="1"/>
</dbReference>
<dbReference type="EMBL" id="CP000934">
    <property type="protein sequence ID" value="ACE83843.1"/>
    <property type="molecule type" value="Genomic_DNA"/>
</dbReference>
<evidence type="ECO:0000256" key="4">
    <source>
        <dbReference type="SAM" id="Phobius"/>
    </source>
</evidence>
<dbReference type="SUPFAM" id="SSF55073">
    <property type="entry name" value="Nucleotide cyclase"/>
    <property type="match status" value="1"/>
</dbReference>
<dbReference type="CDD" id="cd01949">
    <property type="entry name" value="GGDEF"/>
    <property type="match status" value="1"/>
</dbReference>
<dbReference type="FunFam" id="3.30.70.270:FF:000001">
    <property type="entry name" value="Diguanylate cyclase domain protein"/>
    <property type="match status" value="1"/>
</dbReference>
<feature type="domain" description="GGDEF" evidence="5">
    <location>
        <begin position="905"/>
        <end position="1044"/>
    </location>
</feature>
<dbReference type="InterPro" id="IPR011110">
    <property type="entry name" value="Reg_prop"/>
</dbReference>
<dbReference type="Gene3D" id="2.130.10.10">
    <property type="entry name" value="YVTN repeat-like/Quinoprotein amine dehydrogenase"/>
    <property type="match status" value="2"/>
</dbReference>
<keyword evidence="2" id="KW-0597">Phosphoprotein</keyword>
<evidence type="ECO:0000256" key="2">
    <source>
        <dbReference type="ARBA" id="ARBA00022553"/>
    </source>
</evidence>
<dbReference type="PANTHER" id="PTHR43547:SF2">
    <property type="entry name" value="HYBRID SIGNAL TRANSDUCTION HISTIDINE KINASE C"/>
    <property type="match status" value="1"/>
</dbReference>
<gene>
    <name evidence="6" type="ordered locus">CJA_2849</name>
</gene>
<dbReference type="InterPro" id="IPR011123">
    <property type="entry name" value="Y_Y_Y"/>
</dbReference>
<dbReference type="Pfam" id="PF07494">
    <property type="entry name" value="Reg_prop"/>
    <property type="match status" value="4"/>
</dbReference>
<dbReference type="KEGG" id="cja:CJA_2849"/>
<dbReference type="Pfam" id="PF00990">
    <property type="entry name" value="GGDEF"/>
    <property type="match status" value="1"/>
</dbReference>
<dbReference type="Pfam" id="PF07495">
    <property type="entry name" value="Y_Y_Y"/>
    <property type="match status" value="1"/>
</dbReference>
<evidence type="ECO:0000259" key="5">
    <source>
        <dbReference type="PROSITE" id="PS50887"/>
    </source>
</evidence>
<reference evidence="6 7" key="1">
    <citation type="journal article" date="2008" name="J. Bacteriol.">
        <title>Insights into plant cell wall degradation from the genome sequence of the soil bacterium Cellvibrio japonicus.</title>
        <authorList>
            <person name="Deboy R.T."/>
            <person name="Mongodin E.F."/>
            <person name="Fouts D.E."/>
            <person name="Tailford L.E."/>
            <person name="Khouri H."/>
            <person name="Emerson J.B."/>
            <person name="Mohamoud Y."/>
            <person name="Watkins K."/>
            <person name="Henrissat B."/>
            <person name="Gilbert H.J."/>
            <person name="Nelson K.E."/>
        </authorList>
    </citation>
    <scope>NUCLEOTIDE SEQUENCE [LARGE SCALE GENOMIC DNA]</scope>
    <source>
        <strain evidence="6 7">Ueda107</strain>
    </source>
</reference>
<proteinExistence type="predicted"/>